<dbReference type="EMBL" id="JAOPKB010000018">
    <property type="protein sequence ID" value="MCU4975384.1"/>
    <property type="molecule type" value="Genomic_DNA"/>
</dbReference>
<feature type="transmembrane region" description="Helical" evidence="1">
    <location>
        <begin position="106"/>
        <end position="122"/>
    </location>
</feature>
<feature type="transmembrane region" description="Helical" evidence="1">
    <location>
        <begin position="209"/>
        <end position="229"/>
    </location>
</feature>
<keyword evidence="1" id="KW-0472">Membrane</keyword>
<sequence>MGQWGWNPRHMTALRDNIHVTSDIPMYFDAQFPLHYIFYRLQYLMVESNHSSLDAIELGYLYYIFIFPIPIWIFAYRHLGGGFLPFISSAMFMILSYPFVRSRYVPQFFALIILLYLFSIGIQKGKRWILISLLLFIALSLAHPLLYVYYLIPVLIFPVVKGFWSSLPVAAGTKHSSFVRLSIRGISNFKTLVLSTIHHTIKHTQNIRWIQFTLLLLVVYTTLLVYRFIMIPTYIITGFVSVPDADHSGSVLSRIIEFDFETRGGETEVQPIYEITNQTISSLTTQLGTLLLVFLVVILAISSLARKHDDYNPFHISIFVCGFLHFSVGLVASIEGQRALQIVFLPFILSAPILLSDDKVPFIDRFTIRRVSVVVLAIILVSAMVLPATSLNSQELRAGDRTLDYQTEVAGEKLEGFGYDTVIETWRANHYPTDTYNTNNHIYLPDILVGVEDSQDSTYEPQEGDHIKYDHQMYYQAKYHKHTCNFGEQNTIYNNGNKIKIVGSKGLECLPEN</sequence>
<feature type="transmembrane region" description="Helical" evidence="1">
    <location>
        <begin position="367"/>
        <end position="388"/>
    </location>
</feature>
<evidence type="ECO:0000313" key="3">
    <source>
        <dbReference type="Proteomes" id="UP001320972"/>
    </source>
</evidence>
<evidence type="ECO:0008006" key="4">
    <source>
        <dbReference type="Google" id="ProtNLM"/>
    </source>
</evidence>
<organism evidence="2 3">
    <name type="scientific">Natronoglomus mannanivorans</name>
    <dbReference type="NCBI Taxonomy" id="2979990"/>
    <lineage>
        <taxon>Archaea</taxon>
        <taxon>Methanobacteriati</taxon>
        <taxon>Methanobacteriota</taxon>
        <taxon>Stenosarchaea group</taxon>
        <taxon>Halobacteria</taxon>
        <taxon>Halobacteriales</taxon>
        <taxon>Natrialbaceae</taxon>
        <taxon>Natronoglomus</taxon>
    </lineage>
</organism>
<feature type="transmembrane region" description="Helical" evidence="1">
    <location>
        <begin position="129"/>
        <end position="152"/>
    </location>
</feature>
<keyword evidence="3" id="KW-1185">Reference proteome</keyword>
<protein>
    <recommendedName>
        <fullName evidence="4">Glycosyltransferase RgtA/B/C/D-like domain-containing protein</fullName>
    </recommendedName>
</protein>
<feature type="transmembrane region" description="Helical" evidence="1">
    <location>
        <begin position="83"/>
        <end position="100"/>
    </location>
</feature>
<accession>A0ABT2QKD8</accession>
<evidence type="ECO:0000256" key="1">
    <source>
        <dbReference type="SAM" id="Phobius"/>
    </source>
</evidence>
<gene>
    <name evidence="2" type="ORF">OB955_22060</name>
</gene>
<feature type="transmembrane region" description="Helical" evidence="1">
    <location>
        <begin position="287"/>
        <end position="305"/>
    </location>
</feature>
<feature type="transmembrane region" description="Helical" evidence="1">
    <location>
        <begin position="311"/>
        <end position="332"/>
    </location>
</feature>
<feature type="transmembrane region" description="Helical" evidence="1">
    <location>
        <begin position="339"/>
        <end position="355"/>
    </location>
</feature>
<keyword evidence="1" id="KW-1133">Transmembrane helix</keyword>
<dbReference type="Proteomes" id="UP001320972">
    <property type="component" value="Unassembled WGS sequence"/>
</dbReference>
<feature type="transmembrane region" description="Helical" evidence="1">
    <location>
        <begin position="60"/>
        <end position="76"/>
    </location>
</feature>
<dbReference type="RefSeq" id="WP_338009122.1">
    <property type="nucleotide sequence ID" value="NZ_JAOPKB010000018.1"/>
</dbReference>
<name>A0ABT2QKD8_9EURY</name>
<proteinExistence type="predicted"/>
<reference evidence="2 3" key="1">
    <citation type="submission" date="2022-09" db="EMBL/GenBank/DDBJ databases">
        <title>Enrichment on poylsaccharides allowed isolation of novel metabolic and taxonomic groups of Haloarchaea.</title>
        <authorList>
            <person name="Sorokin D.Y."/>
            <person name="Elcheninov A.G."/>
            <person name="Khizhniak T.V."/>
            <person name="Kolganova T.V."/>
            <person name="Kublanov I.V."/>
        </authorList>
    </citation>
    <scope>NUCLEOTIDE SEQUENCE [LARGE SCALE GENOMIC DNA]</scope>
    <source>
        <strain evidence="2 3">AArc-m2/3/4</strain>
    </source>
</reference>
<keyword evidence="1" id="KW-0812">Transmembrane</keyword>
<evidence type="ECO:0000313" key="2">
    <source>
        <dbReference type="EMBL" id="MCU4975384.1"/>
    </source>
</evidence>
<comment type="caution">
    <text evidence="2">The sequence shown here is derived from an EMBL/GenBank/DDBJ whole genome shotgun (WGS) entry which is preliminary data.</text>
</comment>